<dbReference type="AlphaFoldDB" id="A0A543KQM2"/>
<dbReference type="RefSeq" id="WP_141818879.1">
    <property type="nucleotide sequence ID" value="NZ_BAAAIL010000002.1"/>
</dbReference>
<name>A0A543KQM2_9MICO</name>
<gene>
    <name evidence="1" type="ORF">FB476_2293</name>
</gene>
<proteinExistence type="predicted"/>
<dbReference type="EMBL" id="VFPU01000001">
    <property type="protein sequence ID" value="TQM97383.1"/>
    <property type="molecule type" value="Genomic_DNA"/>
</dbReference>
<organism evidence="1 2">
    <name type="scientific">Ornithinimicrobium humiphilum</name>
    <dbReference type="NCBI Taxonomy" id="125288"/>
    <lineage>
        <taxon>Bacteria</taxon>
        <taxon>Bacillati</taxon>
        <taxon>Actinomycetota</taxon>
        <taxon>Actinomycetes</taxon>
        <taxon>Micrococcales</taxon>
        <taxon>Ornithinimicrobiaceae</taxon>
        <taxon>Ornithinimicrobium</taxon>
    </lineage>
</organism>
<dbReference type="OrthoDB" id="4868650at2"/>
<accession>A0A543KQM2</accession>
<evidence type="ECO:0000313" key="2">
    <source>
        <dbReference type="Proteomes" id="UP000315133"/>
    </source>
</evidence>
<evidence type="ECO:0000313" key="1">
    <source>
        <dbReference type="EMBL" id="TQM97383.1"/>
    </source>
</evidence>
<sequence length="66" mass="7933">MTTRQNLAWWQKLLMALKLWRPTYRTLHHELRDMERPPVPPVTGAYGNRVDLTHRRRLVPQSGDRD</sequence>
<dbReference type="Proteomes" id="UP000315133">
    <property type="component" value="Unassembled WGS sequence"/>
</dbReference>
<keyword evidence="2" id="KW-1185">Reference proteome</keyword>
<reference evidence="1 2" key="1">
    <citation type="submission" date="2019-06" db="EMBL/GenBank/DDBJ databases">
        <title>Sequencing the genomes of 1000 actinobacteria strains.</title>
        <authorList>
            <person name="Klenk H.-P."/>
        </authorList>
    </citation>
    <scope>NUCLEOTIDE SEQUENCE [LARGE SCALE GENOMIC DNA]</scope>
    <source>
        <strain evidence="1 2">DSM 12362</strain>
    </source>
</reference>
<comment type="caution">
    <text evidence="1">The sequence shown here is derived from an EMBL/GenBank/DDBJ whole genome shotgun (WGS) entry which is preliminary data.</text>
</comment>
<protein>
    <submittedName>
        <fullName evidence="1">Uncharacterized protein</fullName>
    </submittedName>
</protein>